<dbReference type="RefSeq" id="WP_129129676.1">
    <property type="nucleotide sequence ID" value="NZ_SDHW01000001.1"/>
</dbReference>
<reference evidence="8 9" key="1">
    <citation type="submission" date="2019-01" db="EMBL/GenBank/DDBJ databases">
        <title>Lacibacter sp. strain TTM-7.</title>
        <authorList>
            <person name="Chen W.-M."/>
        </authorList>
    </citation>
    <scope>NUCLEOTIDE SEQUENCE [LARGE SCALE GENOMIC DNA]</scope>
    <source>
        <strain evidence="8 9">TTM-7</strain>
    </source>
</reference>
<evidence type="ECO:0000256" key="5">
    <source>
        <dbReference type="ARBA" id="ARBA00022989"/>
    </source>
</evidence>
<dbReference type="Proteomes" id="UP000290204">
    <property type="component" value="Unassembled WGS sequence"/>
</dbReference>
<keyword evidence="9" id="KW-1185">Reference proteome</keyword>
<accession>A0A4Q1CNI9</accession>
<gene>
    <name evidence="8" type="ORF">ESA94_04650</name>
</gene>
<evidence type="ECO:0000313" key="9">
    <source>
        <dbReference type="Proteomes" id="UP000290204"/>
    </source>
</evidence>
<evidence type="ECO:0000256" key="1">
    <source>
        <dbReference type="ARBA" id="ARBA00004651"/>
    </source>
</evidence>
<comment type="similarity">
    <text evidence="2">Belongs to the UPF0410 family.</text>
</comment>
<feature type="transmembrane region" description="Helical" evidence="7">
    <location>
        <begin position="58"/>
        <end position="79"/>
    </location>
</feature>
<keyword evidence="3" id="KW-1003">Cell membrane</keyword>
<dbReference type="InterPro" id="IPR007341">
    <property type="entry name" value="Transgly_assoc"/>
</dbReference>
<evidence type="ECO:0000256" key="4">
    <source>
        <dbReference type="ARBA" id="ARBA00022692"/>
    </source>
</evidence>
<evidence type="ECO:0000313" key="8">
    <source>
        <dbReference type="EMBL" id="RXK62305.1"/>
    </source>
</evidence>
<organism evidence="8 9">
    <name type="scientific">Lacibacter luteus</name>
    <dbReference type="NCBI Taxonomy" id="2508719"/>
    <lineage>
        <taxon>Bacteria</taxon>
        <taxon>Pseudomonadati</taxon>
        <taxon>Bacteroidota</taxon>
        <taxon>Chitinophagia</taxon>
        <taxon>Chitinophagales</taxon>
        <taxon>Chitinophagaceae</taxon>
        <taxon>Lacibacter</taxon>
    </lineage>
</organism>
<dbReference type="PANTHER" id="PTHR33884:SF3">
    <property type="entry name" value="UPF0410 PROTEIN YMGE"/>
    <property type="match status" value="1"/>
</dbReference>
<keyword evidence="5 7" id="KW-1133">Transmembrane helix</keyword>
<dbReference type="GO" id="GO:0005886">
    <property type="term" value="C:plasma membrane"/>
    <property type="evidence" value="ECO:0007669"/>
    <property type="project" value="UniProtKB-SubCell"/>
</dbReference>
<dbReference type="AlphaFoldDB" id="A0A4Q1CNI9"/>
<evidence type="ECO:0000256" key="2">
    <source>
        <dbReference type="ARBA" id="ARBA00011006"/>
    </source>
</evidence>
<comment type="caution">
    <text evidence="8">The sequence shown here is derived from an EMBL/GenBank/DDBJ whole genome shotgun (WGS) entry which is preliminary data.</text>
</comment>
<proteinExistence type="inferred from homology"/>
<evidence type="ECO:0000256" key="6">
    <source>
        <dbReference type="ARBA" id="ARBA00023136"/>
    </source>
</evidence>
<protein>
    <submittedName>
        <fullName evidence="8">GlsB/YeaQ/YmgE family stress response membrane protein</fullName>
    </submittedName>
</protein>
<comment type="subcellular location">
    <subcellularLocation>
        <location evidence="1">Cell membrane</location>
        <topology evidence="1">Multi-pass membrane protein</topology>
    </subcellularLocation>
</comment>
<evidence type="ECO:0000256" key="3">
    <source>
        <dbReference type="ARBA" id="ARBA00022475"/>
    </source>
</evidence>
<dbReference type="Pfam" id="PF04226">
    <property type="entry name" value="Transgly_assoc"/>
    <property type="match status" value="1"/>
</dbReference>
<sequence length="83" mass="8411">MEIIVTLLIGAVAGWLGAQIFKGHGLGLLGNIVVGILGSIVGYWVLGKLGVSFGAGWIGAILTGALGAIIILAIINLIFRSAK</sequence>
<name>A0A4Q1CNI9_9BACT</name>
<feature type="transmembrane region" description="Helical" evidence="7">
    <location>
        <begin position="28"/>
        <end position="46"/>
    </location>
</feature>
<keyword evidence="4 7" id="KW-0812">Transmembrane</keyword>
<dbReference type="EMBL" id="SDHW01000001">
    <property type="protein sequence ID" value="RXK62305.1"/>
    <property type="molecule type" value="Genomic_DNA"/>
</dbReference>
<evidence type="ECO:0000256" key="7">
    <source>
        <dbReference type="SAM" id="Phobius"/>
    </source>
</evidence>
<keyword evidence="6 7" id="KW-0472">Membrane</keyword>
<dbReference type="PANTHER" id="PTHR33884">
    <property type="entry name" value="UPF0410 PROTEIN YMGE"/>
    <property type="match status" value="1"/>
</dbReference>